<protein>
    <submittedName>
        <fullName evidence="2">Uncharacterized protein</fullName>
    </submittedName>
</protein>
<organism evidence="2 3">
    <name type="scientific">Neorhizobium galegae bv. officinalis</name>
    <dbReference type="NCBI Taxonomy" id="323656"/>
    <lineage>
        <taxon>Bacteria</taxon>
        <taxon>Pseudomonadati</taxon>
        <taxon>Pseudomonadota</taxon>
        <taxon>Alphaproteobacteria</taxon>
        <taxon>Hyphomicrobiales</taxon>
        <taxon>Rhizobiaceae</taxon>
        <taxon>Rhizobium/Agrobacterium group</taxon>
        <taxon>Neorhizobium</taxon>
    </lineage>
</organism>
<keyword evidence="1" id="KW-0732">Signal</keyword>
<evidence type="ECO:0000313" key="2">
    <source>
        <dbReference type="EMBL" id="CDZ45829.1"/>
    </source>
</evidence>
<accession>A0A0T7GEW8</accession>
<dbReference type="Proteomes" id="UP000039660">
    <property type="component" value="Unassembled WGS sequence"/>
</dbReference>
<evidence type="ECO:0000313" key="3">
    <source>
        <dbReference type="Proteomes" id="UP000039660"/>
    </source>
</evidence>
<evidence type="ECO:0000256" key="1">
    <source>
        <dbReference type="SAM" id="SignalP"/>
    </source>
</evidence>
<sequence length="88" mass="9672">MKNSVISTILATLMASTFAGGSAFAQEGEYYEGTSRDRDQLAVTADSLGIPSVTRYGYPPLKHDRRFDNPVSPMIDSGDYYDGLMRAR</sequence>
<reference evidence="2 3" key="1">
    <citation type="submission" date="2014-08" db="EMBL/GenBank/DDBJ databases">
        <authorList>
            <person name="Chen Y.-H."/>
        </authorList>
    </citation>
    <scope>NUCLEOTIDE SEQUENCE [LARGE SCALE GENOMIC DNA]</scope>
</reference>
<proteinExistence type="predicted"/>
<dbReference type="EMBL" id="CCRK01000002">
    <property type="protein sequence ID" value="CDZ45829.1"/>
    <property type="molecule type" value="Genomic_DNA"/>
</dbReference>
<name>A0A0T7GEW8_NEOGA</name>
<feature type="signal peptide" evidence="1">
    <location>
        <begin position="1"/>
        <end position="25"/>
    </location>
</feature>
<dbReference type="AlphaFoldDB" id="A0A0T7GEW8"/>
<dbReference type="RefSeq" id="WP_046632079.1">
    <property type="nucleotide sequence ID" value="NZ_CCRK01000002.1"/>
</dbReference>
<feature type="chain" id="PRO_5006683145" evidence="1">
    <location>
        <begin position="26"/>
        <end position="88"/>
    </location>
</feature>
<gene>
    <name evidence="2" type="ORF">NGAL_HAMBI1189_11010</name>
</gene>